<keyword evidence="3 10" id="KW-0489">Methyltransferase</keyword>
<keyword evidence="6" id="KW-0680">Restriction system</keyword>
<proteinExistence type="inferred from homology"/>
<sequence>DRIICGDARTVLRRLPAESVHLAITSPPYNVGIAYSDYSDDRTYLEYREWLRGVWKALARVLRPGGRFALNVAPTSIKNFRPIHHDLTRDLIELGFLLRTEILWYKQTMGRRTAWGSWKSPANPHVIPSWEYVLVFSKGSWRLEGDRAEIDITGPEFQRYSDGFWEIAPERNRRGHPAPFPDELIRRLIKFYCYRGNVVLDMFGGTGTVAAVARATGRHYLSIDTSREYCELARERVAAARAEGTGPRIPAPDRVEIAPELVRRRRIRTGHRAE</sequence>
<evidence type="ECO:0000256" key="3">
    <source>
        <dbReference type="ARBA" id="ARBA00022603"/>
    </source>
</evidence>
<dbReference type="GO" id="GO:0009307">
    <property type="term" value="P:DNA restriction-modification system"/>
    <property type="evidence" value="ECO:0007669"/>
    <property type="project" value="UniProtKB-KW"/>
</dbReference>
<dbReference type="EMBL" id="AUZY01012125">
    <property type="protein sequence ID" value="EQD31445.1"/>
    <property type="molecule type" value="Genomic_DNA"/>
</dbReference>
<evidence type="ECO:0000256" key="4">
    <source>
        <dbReference type="ARBA" id="ARBA00022679"/>
    </source>
</evidence>
<dbReference type="AlphaFoldDB" id="T0ZNS5"/>
<evidence type="ECO:0000256" key="7">
    <source>
        <dbReference type="ARBA" id="ARBA00023125"/>
    </source>
</evidence>
<comment type="similarity">
    <text evidence="1">Belongs to the N(4)/N(6)-methyltransferase family. N(4) subfamily.</text>
</comment>
<gene>
    <name evidence="10" type="ORF">B1B_18132</name>
</gene>
<reference evidence="10" key="2">
    <citation type="journal article" date="2014" name="ISME J.">
        <title>Microbial stratification in low pH oxic and suboxic macroscopic growths along an acid mine drainage.</title>
        <authorList>
            <person name="Mendez-Garcia C."/>
            <person name="Mesa V."/>
            <person name="Sprenger R.R."/>
            <person name="Richter M."/>
            <person name="Diez M.S."/>
            <person name="Solano J."/>
            <person name="Bargiela R."/>
            <person name="Golyshina O.V."/>
            <person name="Manteca A."/>
            <person name="Ramos J.L."/>
            <person name="Gallego J.R."/>
            <person name="Llorente I."/>
            <person name="Martins Dos Santos V.A."/>
            <person name="Jensen O.N."/>
            <person name="Pelaez A.I."/>
            <person name="Sanchez J."/>
            <person name="Ferrer M."/>
        </authorList>
    </citation>
    <scope>NUCLEOTIDE SEQUENCE</scope>
</reference>
<evidence type="ECO:0000256" key="1">
    <source>
        <dbReference type="ARBA" id="ARBA00010203"/>
    </source>
</evidence>
<dbReference type="InterPro" id="IPR017985">
    <property type="entry name" value="MeTrfase_CN4_CS"/>
</dbReference>
<dbReference type="SUPFAM" id="SSF53335">
    <property type="entry name" value="S-adenosyl-L-methionine-dependent methyltransferases"/>
    <property type="match status" value="1"/>
</dbReference>
<reference evidence="10" key="1">
    <citation type="submission" date="2013-08" db="EMBL/GenBank/DDBJ databases">
        <authorList>
            <person name="Mendez C."/>
            <person name="Richter M."/>
            <person name="Ferrer M."/>
            <person name="Sanchez J."/>
        </authorList>
    </citation>
    <scope>NUCLEOTIDE SEQUENCE</scope>
</reference>
<accession>T0ZNS5</accession>
<dbReference type="InterPro" id="IPR029063">
    <property type="entry name" value="SAM-dependent_MTases_sf"/>
</dbReference>
<organism evidence="10">
    <name type="scientific">mine drainage metagenome</name>
    <dbReference type="NCBI Taxonomy" id="410659"/>
    <lineage>
        <taxon>unclassified sequences</taxon>
        <taxon>metagenomes</taxon>
        <taxon>ecological metagenomes</taxon>
    </lineage>
</organism>
<keyword evidence="7" id="KW-0238">DNA-binding</keyword>
<dbReference type="Pfam" id="PF01555">
    <property type="entry name" value="N6_N4_Mtase"/>
    <property type="match status" value="1"/>
</dbReference>
<dbReference type="GO" id="GO:0003677">
    <property type="term" value="F:DNA binding"/>
    <property type="evidence" value="ECO:0007669"/>
    <property type="project" value="UniProtKB-KW"/>
</dbReference>
<dbReference type="PRINTS" id="PR00508">
    <property type="entry name" value="S21N4MTFRASE"/>
</dbReference>
<keyword evidence="5" id="KW-0949">S-adenosyl-L-methionine</keyword>
<dbReference type="EC" id="2.1.1.113" evidence="2"/>
<evidence type="ECO:0000256" key="5">
    <source>
        <dbReference type="ARBA" id="ARBA00022691"/>
    </source>
</evidence>
<dbReference type="Gene3D" id="3.40.50.150">
    <property type="entry name" value="Vaccinia Virus protein VP39"/>
    <property type="match status" value="1"/>
</dbReference>
<feature type="domain" description="DNA methylase N-4/N-6" evidence="9">
    <location>
        <begin position="20"/>
        <end position="234"/>
    </location>
</feature>
<evidence type="ECO:0000259" key="9">
    <source>
        <dbReference type="Pfam" id="PF01555"/>
    </source>
</evidence>
<name>T0ZNS5_9ZZZZ</name>
<feature type="non-terminal residue" evidence="10">
    <location>
        <position position="1"/>
    </location>
</feature>
<evidence type="ECO:0000256" key="2">
    <source>
        <dbReference type="ARBA" id="ARBA00012185"/>
    </source>
</evidence>
<comment type="caution">
    <text evidence="10">The sequence shown here is derived from an EMBL/GenBank/DDBJ whole genome shotgun (WGS) entry which is preliminary data.</text>
</comment>
<evidence type="ECO:0000256" key="6">
    <source>
        <dbReference type="ARBA" id="ARBA00022747"/>
    </source>
</evidence>
<dbReference type="GO" id="GO:0015667">
    <property type="term" value="F:site-specific DNA-methyltransferase (cytosine-N4-specific) activity"/>
    <property type="evidence" value="ECO:0007669"/>
    <property type="project" value="UniProtKB-EC"/>
</dbReference>
<keyword evidence="4" id="KW-0808">Transferase</keyword>
<protein>
    <recommendedName>
        <fullName evidence="2">site-specific DNA-methyltransferase (cytosine-N(4)-specific)</fullName>
        <ecNumber evidence="2">2.1.1.113</ecNumber>
    </recommendedName>
</protein>
<dbReference type="InterPro" id="IPR002941">
    <property type="entry name" value="DNA_methylase_N4/N6"/>
</dbReference>
<dbReference type="GO" id="GO:0008170">
    <property type="term" value="F:N-methyltransferase activity"/>
    <property type="evidence" value="ECO:0007669"/>
    <property type="project" value="InterPro"/>
</dbReference>
<dbReference type="GO" id="GO:0032259">
    <property type="term" value="P:methylation"/>
    <property type="evidence" value="ECO:0007669"/>
    <property type="project" value="UniProtKB-KW"/>
</dbReference>
<dbReference type="PROSITE" id="PS00093">
    <property type="entry name" value="N4_MTASE"/>
    <property type="match status" value="1"/>
</dbReference>
<evidence type="ECO:0000313" key="10">
    <source>
        <dbReference type="EMBL" id="EQD31445.1"/>
    </source>
</evidence>
<evidence type="ECO:0000256" key="8">
    <source>
        <dbReference type="ARBA" id="ARBA00049120"/>
    </source>
</evidence>
<comment type="catalytic activity">
    <reaction evidence="8">
        <text>a 2'-deoxycytidine in DNA + S-adenosyl-L-methionine = an N(4)-methyl-2'-deoxycytidine in DNA + S-adenosyl-L-homocysteine + H(+)</text>
        <dbReference type="Rhea" id="RHEA:16857"/>
        <dbReference type="Rhea" id="RHEA-COMP:11369"/>
        <dbReference type="Rhea" id="RHEA-COMP:13674"/>
        <dbReference type="ChEBI" id="CHEBI:15378"/>
        <dbReference type="ChEBI" id="CHEBI:57856"/>
        <dbReference type="ChEBI" id="CHEBI:59789"/>
        <dbReference type="ChEBI" id="CHEBI:85452"/>
        <dbReference type="ChEBI" id="CHEBI:137933"/>
        <dbReference type="EC" id="2.1.1.113"/>
    </reaction>
</comment>
<dbReference type="InterPro" id="IPR001091">
    <property type="entry name" value="RM_Methyltransferase"/>
</dbReference>